<evidence type="ECO:0000313" key="4">
    <source>
        <dbReference type="Proteomes" id="UP001375240"/>
    </source>
</evidence>
<reference evidence="3 4" key="1">
    <citation type="submission" date="2019-10" db="EMBL/GenBank/DDBJ databases">
        <authorList>
            <person name="Palmer J.M."/>
        </authorList>
    </citation>
    <scope>NUCLEOTIDE SEQUENCE [LARGE SCALE GENOMIC DNA]</scope>
    <source>
        <strain evidence="3 4">TWF696</strain>
    </source>
</reference>
<keyword evidence="2" id="KW-0732">Signal</keyword>
<name>A0AAV9TYS2_9PEZI</name>
<evidence type="ECO:0000256" key="1">
    <source>
        <dbReference type="SAM" id="MobiDB-lite"/>
    </source>
</evidence>
<dbReference type="Proteomes" id="UP001375240">
    <property type="component" value="Unassembled WGS sequence"/>
</dbReference>
<organism evidence="3 4">
    <name type="scientific">Orbilia brochopaga</name>
    <dbReference type="NCBI Taxonomy" id="3140254"/>
    <lineage>
        <taxon>Eukaryota</taxon>
        <taxon>Fungi</taxon>
        <taxon>Dikarya</taxon>
        <taxon>Ascomycota</taxon>
        <taxon>Pezizomycotina</taxon>
        <taxon>Orbiliomycetes</taxon>
        <taxon>Orbiliales</taxon>
        <taxon>Orbiliaceae</taxon>
        <taxon>Orbilia</taxon>
    </lineage>
</organism>
<accession>A0AAV9TYS2</accession>
<feature type="signal peptide" evidence="2">
    <location>
        <begin position="1"/>
        <end position="21"/>
    </location>
</feature>
<evidence type="ECO:0000313" key="3">
    <source>
        <dbReference type="EMBL" id="KAK6331237.1"/>
    </source>
</evidence>
<sequence length="301" mass="30449">MRFSTIAAAVALSASLADCHGLVTKITGANLVVMPGLTVIPGTRRDCITNQCGSQRDSAIIRDAEIKAGKQATPLGRTQGGGPVSAAKAIANFMGMANTTTPGTNPAGQPNAGKPAGANLQGRAAAKPKPKAENQANVTDTSPAALMPGAGAANGLPTCSDTGVITMTYHQINGDGAGPLVAKIDAFSGGTNANAFVPAKMIKNVPGQGGNSQNTMTDFDIAVQMPEGMVCGATVAGVSGVCIVRVNNPAGAGPFGGAAAFIQSPRAKKRALEFRRLKKRHYARGVVARDSIGGVEEADWE</sequence>
<dbReference type="EMBL" id="JAVHNQ010000016">
    <property type="protein sequence ID" value="KAK6331237.1"/>
    <property type="molecule type" value="Genomic_DNA"/>
</dbReference>
<dbReference type="PANTHER" id="PTHR34618:SF1">
    <property type="entry name" value="SECRETED PROTEIN"/>
    <property type="match status" value="1"/>
</dbReference>
<evidence type="ECO:0000256" key="2">
    <source>
        <dbReference type="SAM" id="SignalP"/>
    </source>
</evidence>
<dbReference type="PANTHER" id="PTHR34618">
    <property type="entry name" value="SURFACE PROTEIN MAS1, PUTATIVE-RELATED"/>
    <property type="match status" value="1"/>
</dbReference>
<comment type="caution">
    <text evidence="3">The sequence shown here is derived from an EMBL/GenBank/DDBJ whole genome shotgun (WGS) entry which is preliminary data.</text>
</comment>
<protein>
    <submittedName>
        <fullName evidence="3">Uncharacterized protein</fullName>
    </submittedName>
</protein>
<keyword evidence="4" id="KW-1185">Reference proteome</keyword>
<dbReference type="InterPro" id="IPR021476">
    <property type="entry name" value="Egh16-like"/>
</dbReference>
<feature type="chain" id="PRO_5043362128" evidence="2">
    <location>
        <begin position="22"/>
        <end position="301"/>
    </location>
</feature>
<gene>
    <name evidence="3" type="ORF">TWF696_003297</name>
</gene>
<dbReference type="Pfam" id="PF11327">
    <property type="entry name" value="Egh16-like"/>
    <property type="match status" value="1"/>
</dbReference>
<feature type="region of interest" description="Disordered" evidence="1">
    <location>
        <begin position="100"/>
        <end position="137"/>
    </location>
</feature>
<proteinExistence type="predicted"/>
<dbReference type="AlphaFoldDB" id="A0AAV9TYS2"/>